<sequence length="233" mass="26442">MDIQIIGSGSSGNSYKISDGQTAILLEAGIQFKKVQQALKFKTRQIKAVFITHEHLDHSKYVMDFLKNGLDVYMTAGTKEALGISHYRLHTIEYREVIRIGSFTVMPFEAQHDVAEPCSYLIKSGDSKLLFATDTYYIKYTIPGLTHMLLEVNHDYGYMMENVEKGIIHKALANRIMKSHLNIDNAIKYLKSSDLSKLREITMIHLSKDNAKANEFKERIQKVTGVPVKIAGR</sequence>
<dbReference type="EMBL" id="FNFY01000010">
    <property type="protein sequence ID" value="SDK81746.1"/>
    <property type="molecule type" value="Genomic_DNA"/>
</dbReference>
<dbReference type="OrthoDB" id="1846420at2"/>
<dbReference type="InterPro" id="IPR001279">
    <property type="entry name" value="Metallo-B-lactamas"/>
</dbReference>
<dbReference type="Proteomes" id="UP000199008">
    <property type="component" value="Unassembled WGS sequence"/>
</dbReference>
<dbReference type="InterPro" id="IPR052533">
    <property type="entry name" value="WalJ/YycJ-like"/>
</dbReference>
<accession>A0A1G9EZY5</accession>
<gene>
    <name evidence="2" type="ORF">SAMN05216216_11068</name>
</gene>
<dbReference type="SUPFAM" id="SSF56281">
    <property type="entry name" value="Metallo-hydrolase/oxidoreductase"/>
    <property type="match status" value="1"/>
</dbReference>
<evidence type="ECO:0000259" key="1">
    <source>
        <dbReference type="SMART" id="SM00849"/>
    </source>
</evidence>
<proteinExistence type="predicted"/>
<feature type="domain" description="Metallo-beta-lactamase" evidence="1">
    <location>
        <begin position="11"/>
        <end position="180"/>
    </location>
</feature>
<keyword evidence="3" id="KW-1185">Reference proteome</keyword>
<evidence type="ECO:0000313" key="2">
    <source>
        <dbReference type="EMBL" id="SDK81746.1"/>
    </source>
</evidence>
<reference evidence="3" key="1">
    <citation type="submission" date="2016-10" db="EMBL/GenBank/DDBJ databases">
        <authorList>
            <person name="Varghese N."/>
            <person name="Submissions S."/>
        </authorList>
    </citation>
    <scope>NUCLEOTIDE SEQUENCE [LARGE SCALE GENOMIC DNA]</scope>
    <source>
        <strain evidence="3">CGMCC 1.8895</strain>
    </source>
</reference>
<dbReference type="InterPro" id="IPR036866">
    <property type="entry name" value="RibonucZ/Hydroxyglut_hydro"/>
</dbReference>
<dbReference type="RefSeq" id="WP_092986094.1">
    <property type="nucleotide sequence ID" value="NZ_FNFY01000010.1"/>
</dbReference>
<dbReference type="Pfam" id="PF12706">
    <property type="entry name" value="Lactamase_B_2"/>
    <property type="match status" value="1"/>
</dbReference>
<name>A0A1G9EZY5_9BACL</name>
<evidence type="ECO:0000313" key="3">
    <source>
        <dbReference type="Proteomes" id="UP000199008"/>
    </source>
</evidence>
<dbReference type="PANTHER" id="PTHR47619">
    <property type="entry name" value="METALLO-HYDROLASE YYCJ-RELATED"/>
    <property type="match status" value="1"/>
</dbReference>
<dbReference type="SMART" id="SM00849">
    <property type="entry name" value="Lactamase_B"/>
    <property type="match status" value="1"/>
</dbReference>
<dbReference type="PANTHER" id="PTHR47619:SF1">
    <property type="entry name" value="EXODEOXYRIBONUCLEASE WALJ"/>
    <property type="match status" value="1"/>
</dbReference>
<dbReference type="STRING" id="576118.SAMN05216216_11068"/>
<organism evidence="2 3">
    <name type="scientific">Lacicoccus qingdaonensis</name>
    <dbReference type="NCBI Taxonomy" id="576118"/>
    <lineage>
        <taxon>Bacteria</taxon>
        <taxon>Bacillati</taxon>
        <taxon>Bacillota</taxon>
        <taxon>Bacilli</taxon>
        <taxon>Bacillales</taxon>
        <taxon>Salinicoccaceae</taxon>
        <taxon>Lacicoccus</taxon>
    </lineage>
</organism>
<dbReference type="Gene3D" id="3.60.15.10">
    <property type="entry name" value="Ribonuclease Z/Hydroxyacylglutathione hydrolase-like"/>
    <property type="match status" value="1"/>
</dbReference>
<protein>
    <submittedName>
        <fullName evidence="2">Phosphoribosyl 1,2-cyclic phosphodiesterase</fullName>
    </submittedName>
</protein>
<dbReference type="AlphaFoldDB" id="A0A1G9EZY5"/>